<dbReference type="EMBL" id="SPIA01000001">
    <property type="protein sequence ID" value="TFH68964.1"/>
    <property type="molecule type" value="Genomic_DNA"/>
</dbReference>
<dbReference type="NCBIfam" id="TIGR03623">
    <property type="entry name" value="probable DNA repair protein"/>
    <property type="match status" value="1"/>
</dbReference>
<dbReference type="OrthoDB" id="9761147at2"/>
<dbReference type="InterPro" id="IPR038726">
    <property type="entry name" value="PDDEXK_AddAB-type"/>
</dbReference>
<evidence type="ECO:0000313" key="3">
    <source>
        <dbReference type="Proteomes" id="UP000298133"/>
    </source>
</evidence>
<evidence type="ECO:0000313" key="2">
    <source>
        <dbReference type="EMBL" id="TFH68964.1"/>
    </source>
</evidence>
<dbReference type="SUPFAM" id="SSF52540">
    <property type="entry name" value="P-loop containing nucleoside triphosphate hydrolases"/>
    <property type="match status" value="1"/>
</dbReference>
<gene>
    <name evidence="2" type="ORF">E3W66_03185</name>
</gene>
<keyword evidence="3" id="KW-1185">Reference proteome</keyword>
<dbReference type="Gene3D" id="3.90.320.10">
    <property type="match status" value="1"/>
</dbReference>
<dbReference type="Pfam" id="PF12705">
    <property type="entry name" value="PDDEXK_1"/>
    <property type="match status" value="1"/>
</dbReference>
<reference evidence="2 3" key="1">
    <citation type="submission" date="2019-03" db="EMBL/GenBank/DDBJ databases">
        <title>Draft genome of Gammaproteobacteria bacterium LSUCC0057, a member of the SAR92 clade.</title>
        <authorList>
            <person name="Lanclos V.C."/>
            <person name="Doiron C."/>
            <person name="Henson M.W."/>
            <person name="Thrash J.C."/>
        </authorList>
    </citation>
    <scope>NUCLEOTIDE SEQUENCE [LARGE SCALE GENOMIC DNA]</scope>
    <source>
        <strain evidence="2 3">LSUCC0057</strain>
    </source>
</reference>
<protein>
    <recommendedName>
        <fullName evidence="1">PD-(D/E)XK endonuclease-like domain-containing protein</fullName>
    </recommendedName>
</protein>
<name>A0A4Y8UMN8_9GAMM</name>
<dbReference type="InterPro" id="IPR019925">
    <property type="entry name" value="DNA_repair_protein_predicted"/>
</dbReference>
<evidence type="ECO:0000259" key="1">
    <source>
        <dbReference type="Pfam" id="PF12705"/>
    </source>
</evidence>
<accession>A0A4Y8UMN8</accession>
<dbReference type="SUPFAM" id="SSF52980">
    <property type="entry name" value="Restriction endonuclease-like"/>
    <property type="match status" value="1"/>
</dbReference>
<dbReference type="Proteomes" id="UP000298133">
    <property type="component" value="Unassembled WGS sequence"/>
</dbReference>
<dbReference type="InterPro" id="IPR027417">
    <property type="entry name" value="P-loop_NTPase"/>
</dbReference>
<dbReference type="InterPro" id="IPR011604">
    <property type="entry name" value="PDDEXK-like_dom_sf"/>
</dbReference>
<comment type="caution">
    <text evidence="2">The sequence shown here is derived from an EMBL/GenBank/DDBJ whole genome shotgun (WGS) entry which is preliminary data.</text>
</comment>
<feature type="domain" description="PD-(D/E)XK endonuclease-like" evidence="1">
    <location>
        <begin position="612"/>
        <end position="841"/>
    </location>
</feature>
<proteinExistence type="predicted"/>
<dbReference type="AlphaFoldDB" id="A0A4Y8UMN8"/>
<organism evidence="2 3">
    <name type="scientific">Gammaproteobacteria bacterium LSUCC0057</name>
    <dbReference type="NCBI Taxonomy" id="2559237"/>
    <lineage>
        <taxon>Bacteria</taxon>
        <taxon>Pseudomonadati</taxon>
        <taxon>Pseudomonadota</taxon>
        <taxon>Gammaproteobacteria</taxon>
        <taxon>Cellvibrionales</taxon>
        <taxon>Porticoccaceae</taxon>
        <taxon>SAR92 clade</taxon>
    </lineage>
</organism>
<sequence>MLTAAVDPDQLSAALADSGVVIAPNQRLAAALRASWAAQQSASVWLAPAIYALDEWIAHSWQQWCEHHPDRAEQLQPLHPVLAQRLWRRAIGDCQPELDASRYAGLAGEAHQLLERWQLTTAELPLQRAASEQFAHWSRRYRTLLEEIGAATAEQQQQQLLDWFIANPSAQRHKLTLCGFQSLPPLRSALLDAAFANRGELSLGDPTPGQTVLLIRPSDPAVELYIAIDAALARIVAEPDCVAAVVVSDLSQRLSEVERIAQRLLAHYQLPADTVNLSASRPLAAQPIVATATMLLRGFSQPLPLADCLHLLYSPYWLAAGASSAELAAAELALRASGQSQFKLSELLAALSTVAAVESSPAPSSAHAALIWLREQWHGRRSLSDWATVINAGLTAFGLAGQRSLDSAEYQQLRQWQLALEELATLRPPVSVGGCVVDAGAAVSYLVELLALRPFQPQAGAPRLHLLGTLEAAGLYFDQLHWLGLSSQVLPAALSPNPLLSLDWQRSHAMPRSDHHREQQIGEQLLTTLRSCSAQMTVSCALRDGEQLLEPSPLLAAIASQAQTTAQQIPPWLQWTAQLSEPLDDQRAPALAADEQLYSRGSQLLKQQASMPFNAFLTQRLAAVPLAEPAVGVGPALRGSLLHRALETLLPAGTSSQQLAELAADPAALSAAVNAAAAAAIERAKRRNPPLRRDSVASCEQRTLVQLLQRWIHFELGRDAFTIEAVEQPVTTQIGALALSLSIDRIDRIGGHQLVIDYKTGRVNKNSWQGERLRDPQLPLYATALAEPPDGCSFAVLRGDDISLNGVAGPALLATAAVGDDGWQQQLALWQQQLQTLAEEFCSGDASLQIYNKTEESYQADLRRINRRAEWQPLADPSEERQ</sequence>
<dbReference type="InterPro" id="IPR011335">
    <property type="entry name" value="Restrct_endonuc-II-like"/>
</dbReference>